<keyword evidence="1" id="KW-0732">Signal</keyword>
<evidence type="ECO:0000313" key="4">
    <source>
        <dbReference type="EMBL" id="QEV25466.1"/>
    </source>
</evidence>
<evidence type="ECO:0000256" key="2">
    <source>
        <dbReference type="ARBA" id="ARBA00023008"/>
    </source>
</evidence>
<feature type="compositionally biased region" description="Basic residues" evidence="3">
    <location>
        <begin position="156"/>
        <end position="167"/>
    </location>
</feature>
<gene>
    <name evidence="4" type="ORF">CP976_15765</name>
</gene>
<feature type="region of interest" description="Disordered" evidence="3">
    <location>
        <begin position="142"/>
        <end position="167"/>
    </location>
</feature>
<sequence>MVVDIGAVSVGAAGAAPGPPRPRTEQATRRDAVRGLAAGALAAVMVPFATASRPRRPGPAPGNAVLDTHFDQTYSGRRIRGVWIPERGTAEAGRWQVSVDGRPLHLMRRADGTWLSMVDHYCSYRSPLEAARAAVDQLGPGQRLREPARGTGGAGHVHKGSRRGVRT</sequence>
<dbReference type="Gene3D" id="3.30.1880.10">
    <property type="entry name" value="protein ne1242 domain like"/>
    <property type="match status" value="1"/>
</dbReference>
<dbReference type="InterPro" id="IPR023199">
    <property type="entry name" value="GriE/MELC1_sf"/>
</dbReference>
<keyword evidence="2" id="KW-0186">Copper</keyword>
<dbReference type="Pfam" id="PF06236">
    <property type="entry name" value="MelC1"/>
    <property type="match status" value="1"/>
</dbReference>
<evidence type="ECO:0000256" key="3">
    <source>
        <dbReference type="SAM" id="MobiDB-lite"/>
    </source>
</evidence>
<proteinExistence type="predicted"/>
<dbReference type="InterPro" id="IPR010928">
    <property type="entry name" value="MelC1"/>
</dbReference>
<organism evidence="4 5">
    <name type="scientific">Streptomyces coeruleorubidus</name>
    <dbReference type="NCBI Taxonomy" id="116188"/>
    <lineage>
        <taxon>Bacteria</taxon>
        <taxon>Bacillati</taxon>
        <taxon>Actinomycetota</taxon>
        <taxon>Actinomycetes</taxon>
        <taxon>Kitasatosporales</taxon>
        <taxon>Streptomycetaceae</taxon>
        <taxon>Streptomyces</taxon>
    </lineage>
</organism>
<evidence type="ECO:0000313" key="5">
    <source>
        <dbReference type="Proteomes" id="UP000326598"/>
    </source>
</evidence>
<reference evidence="4 5" key="1">
    <citation type="submission" date="2017-09" db="EMBL/GenBank/DDBJ databases">
        <authorList>
            <person name="Lee N."/>
            <person name="Cho B.-K."/>
        </authorList>
    </citation>
    <scope>NUCLEOTIDE SEQUENCE [LARGE SCALE GENOMIC DNA]</scope>
    <source>
        <strain evidence="4 5">ATCC 13740</strain>
    </source>
</reference>
<name>A0A5J6HYS1_STRC4</name>
<evidence type="ECO:0000256" key="1">
    <source>
        <dbReference type="ARBA" id="ARBA00022729"/>
    </source>
</evidence>
<accession>A0A5J6HYS1</accession>
<dbReference type="Proteomes" id="UP000326598">
    <property type="component" value="Chromosome"/>
</dbReference>
<dbReference type="GO" id="GO:0005507">
    <property type="term" value="F:copper ion binding"/>
    <property type="evidence" value="ECO:0007669"/>
    <property type="project" value="InterPro"/>
</dbReference>
<dbReference type="GO" id="GO:0042438">
    <property type="term" value="P:melanin biosynthetic process"/>
    <property type="evidence" value="ECO:0007669"/>
    <property type="project" value="InterPro"/>
</dbReference>
<protein>
    <submittedName>
        <fullName evidence="4">Tyrosinase</fullName>
    </submittedName>
</protein>
<dbReference type="EMBL" id="CP023694">
    <property type="protein sequence ID" value="QEV25466.1"/>
    <property type="molecule type" value="Genomic_DNA"/>
</dbReference>
<dbReference type="KEGG" id="scoe:CP976_15765"/>
<dbReference type="AlphaFoldDB" id="A0A5J6HYS1"/>